<keyword evidence="9" id="KW-1185">Reference proteome</keyword>
<evidence type="ECO:0000256" key="5">
    <source>
        <dbReference type="ARBA" id="ARBA00022729"/>
    </source>
</evidence>
<protein>
    <submittedName>
        <fullName evidence="8">Long-chain fatty acid transport protein</fullName>
    </submittedName>
</protein>
<comment type="subcellular location">
    <subcellularLocation>
        <location evidence="1">Cell outer membrane</location>
        <topology evidence="1">Multi-pass membrane protein</topology>
    </subcellularLocation>
</comment>
<evidence type="ECO:0000256" key="4">
    <source>
        <dbReference type="ARBA" id="ARBA00022692"/>
    </source>
</evidence>
<keyword evidence="3" id="KW-1134">Transmembrane beta strand</keyword>
<evidence type="ECO:0000313" key="9">
    <source>
        <dbReference type="Proteomes" id="UP000184694"/>
    </source>
</evidence>
<keyword evidence="4" id="KW-0812">Transmembrane</keyword>
<comment type="similarity">
    <text evidence="2">Belongs to the OmpP1/FadL family.</text>
</comment>
<dbReference type="GO" id="GO:0015483">
    <property type="term" value="F:long-chain fatty acid transporting porin activity"/>
    <property type="evidence" value="ECO:0007669"/>
    <property type="project" value="TreeGrafter"/>
</dbReference>
<proteinExistence type="inferred from homology"/>
<dbReference type="PANTHER" id="PTHR35093:SF8">
    <property type="entry name" value="OUTER MEMBRANE PROTEIN NMB0088-RELATED"/>
    <property type="match status" value="1"/>
</dbReference>
<evidence type="ECO:0000256" key="1">
    <source>
        <dbReference type="ARBA" id="ARBA00004571"/>
    </source>
</evidence>
<evidence type="ECO:0000256" key="7">
    <source>
        <dbReference type="ARBA" id="ARBA00023237"/>
    </source>
</evidence>
<dbReference type="Proteomes" id="UP000184694">
    <property type="component" value="Unassembled WGS sequence"/>
</dbReference>
<gene>
    <name evidence="8" type="ORF">SAMN02745161_1725</name>
</gene>
<dbReference type="OrthoDB" id="9922at2"/>
<keyword evidence="5" id="KW-0732">Signal</keyword>
<dbReference type="InterPro" id="IPR005017">
    <property type="entry name" value="OMPP1/FadL/TodX"/>
</dbReference>
<keyword evidence="6" id="KW-0472">Membrane</keyword>
<dbReference type="Gene3D" id="2.40.160.60">
    <property type="entry name" value="Outer membrane protein transport protein (OMPP1/FadL/TodX)"/>
    <property type="match status" value="1"/>
</dbReference>
<dbReference type="AlphaFoldDB" id="A0A1N6GPM1"/>
<sequence>MKSTRSCTLRYLTAVFTIILLLGKYAAVPCYAGGVWLYEIGTPDLGTATAGRSATALDASVAITNPAAMPYLDRPQLMMGFQALIINSEFSKDLSRYEGGDGGNAGGIMPAGSFSYAAPVNEHTWLGVGFGSYFGLGLDYDDNWSGRYYVQESSLITAGASVSLGTKITESFSIGAGIDVLVAKLLIKTAINNFPLRNSANDGELKVDATTTGIGANLGFFYTITPALRAGLTYRSPIKLDFDDAVSISNLGPILEKTLTASQLLGKELDVTITIPQAVSLGVEYDITKKWAVLGNFGWQNWSQFGELEVSISNTNISDAVIDLDYNDTWHFAIGIRGRIAPKWIWSTGAAYDTSPCSESNRSPALPLDRQLRYATGVQYEIDDDVTIGLAYQFLDAGKGKINKEGGPLTGPLKGEYSPNHIHYVAINVGWKF</sequence>
<name>A0A1N6GPM1_9BACT</name>
<evidence type="ECO:0000256" key="6">
    <source>
        <dbReference type="ARBA" id="ARBA00023136"/>
    </source>
</evidence>
<dbReference type="STRING" id="1121457.SAMN02745161_1725"/>
<dbReference type="SUPFAM" id="SSF56935">
    <property type="entry name" value="Porins"/>
    <property type="match status" value="1"/>
</dbReference>
<evidence type="ECO:0000256" key="2">
    <source>
        <dbReference type="ARBA" id="ARBA00008163"/>
    </source>
</evidence>
<dbReference type="GO" id="GO:0009279">
    <property type="term" value="C:cell outer membrane"/>
    <property type="evidence" value="ECO:0007669"/>
    <property type="project" value="UniProtKB-SubCell"/>
</dbReference>
<reference evidence="9" key="1">
    <citation type="submission" date="2016-11" db="EMBL/GenBank/DDBJ databases">
        <authorList>
            <person name="Varghese N."/>
            <person name="Submissions S."/>
        </authorList>
    </citation>
    <scope>NUCLEOTIDE SEQUENCE [LARGE SCALE GENOMIC DNA]</scope>
    <source>
        <strain evidence="9">DSM 17456</strain>
    </source>
</reference>
<evidence type="ECO:0000313" key="8">
    <source>
        <dbReference type="EMBL" id="SIO09471.1"/>
    </source>
</evidence>
<evidence type="ECO:0000256" key="3">
    <source>
        <dbReference type="ARBA" id="ARBA00022452"/>
    </source>
</evidence>
<dbReference type="Pfam" id="PF03349">
    <property type="entry name" value="Toluene_X"/>
    <property type="match status" value="1"/>
</dbReference>
<dbReference type="RefSeq" id="WP_074216536.1">
    <property type="nucleotide sequence ID" value="NZ_FSRG01000005.1"/>
</dbReference>
<organism evidence="8 9">
    <name type="scientific">Halodesulfovibrio marinisediminis DSM 17456</name>
    <dbReference type="NCBI Taxonomy" id="1121457"/>
    <lineage>
        <taxon>Bacteria</taxon>
        <taxon>Pseudomonadati</taxon>
        <taxon>Thermodesulfobacteriota</taxon>
        <taxon>Desulfovibrionia</taxon>
        <taxon>Desulfovibrionales</taxon>
        <taxon>Desulfovibrionaceae</taxon>
        <taxon>Halodesulfovibrio</taxon>
    </lineage>
</organism>
<dbReference type="PANTHER" id="PTHR35093">
    <property type="entry name" value="OUTER MEMBRANE PROTEIN NMB0088-RELATED"/>
    <property type="match status" value="1"/>
</dbReference>
<dbReference type="EMBL" id="FSRG01000005">
    <property type="protein sequence ID" value="SIO09471.1"/>
    <property type="molecule type" value="Genomic_DNA"/>
</dbReference>
<accession>A0A1N6GPM1</accession>
<keyword evidence="7" id="KW-0998">Cell outer membrane</keyword>